<dbReference type="AlphaFoldDB" id="A0A919NL63"/>
<dbReference type="InterPro" id="IPR032710">
    <property type="entry name" value="NTF2-like_dom_sf"/>
</dbReference>
<dbReference type="Pfam" id="PF12680">
    <property type="entry name" value="SnoaL_2"/>
    <property type="match status" value="1"/>
</dbReference>
<evidence type="ECO:0000313" key="3">
    <source>
        <dbReference type="Proteomes" id="UP000623608"/>
    </source>
</evidence>
<dbReference type="InterPro" id="IPR037401">
    <property type="entry name" value="SnoaL-like"/>
</dbReference>
<name>A0A919NL63_9ACTN</name>
<gene>
    <name evidence="2" type="ORF">Ate02nite_35360</name>
</gene>
<dbReference type="Proteomes" id="UP000623608">
    <property type="component" value="Unassembled WGS sequence"/>
</dbReference>
<protein>
    <recommendedName>
        <fullName evidence="1">SnoaL-like domain-containing protein</fullName>
    </recommendedName>
</protein>
<feature type="domain" description="SnoaL-like" evidence="1">
    <location>
        <begin position="10"/>
        <end position="104"/>
    </location>
</feature>
<accession>A0A919NL63</accession>
<dbReference type="RefSeq" id="WP_203806727.1">
    <property type="nucleotide sequence ID" value="NZ_BOMY01000022.1"/>
</dbReference>
<dbReference type="Gene3D" id="3.10.450.50">
    <property type="match status" value="1"/>
</dbReference>
<reference evidence="2" key="1">
    <citation type="submission" date="2021-01" db="EMBL/GenBank/DDBJ databases">
        <title>Whole genome shotgun sequence of Actinoplanes tereljensis NBRC 105297.</title>
        <authorList>
            <person name="Komaki H."/>
            <person name="Tamura T."/>
        </authorList>
    </citation>
    <scope>NUCLEOTIDE SEQUENCE</scope>
    <source>
        <strain evidence="2">NBRC 105297</strain>
    </source>
</reference>
<evidence type="ECO:0000259" key="1">
    <source>
        <dbReference type="Pfam" id="PF12680"/>
    </source>
</evidence>
<sequence length="120" mass="14065">MTPREVFLKLNAAIGSADWSELHLLYAEDAEVEIPFRPDRIHGRERIREHFALHAGRIVLEPRDVQIYNTDDPEVVIAEWKYEVGGRLLQNIQVMRVRDGLIVETRDYHDHRQLAEILRG</sequence>
<keyword evidence="3" id="KW-1185">Reference proteome</keyword>
<dbReference type="SUPFAM" id="SSF54427">
    <property type="entry name" value="NTF2-like"/>
    <property type="match status" value="1"/>
</dbReference>
<organism evidence="2 3">
    <name type="scientific">Paractinoplanes tereljensis</name>
    <dbReference type="NCBI Taxonomy" id="571912"/>
    <lineage>
        <taxon>Bacteria</taxon>
        <taxon>Bacillati</taxon>
        <taxon>Actinomycetota</taxon>
        <taxon>Actinomycetes</taxon>
        <taxon>Micromonosporales</taxon>
        <taxon>Micromonosporaceae</taxon>
        <taxon>Paractinoplanes</taxon>
    </lineage>
</organism>
<dbReference type="EMBL" id="BOMY01000022">
    <property type="protein sequence ID" value="GIF20806.1"/>
    <property type="molecule type" value="Genomic_DNA"/>
</dbReference>
<comment type="caution">
    <text evidence="2">The sequence shown here is derived from an EMBL/GenBank/DDBJ whole genome shotgun (WGS) entry which is preliminary data.</text>
</comment>
<proteinExistence type="predicted"/>
<evidence type="ECO:0000313" key="2">
    <source>
        <dbReference type="EMBL" id="GIF20806.1"/>
    </source>
</evidence>